<dbReference type="GO" id="GO:0003968">
    <property type="term" value="F:RNA-directed RNA polymerase activity"/>
    <property type="evidence" value="ECO:0007669"/>
    <property type="project" value="UniProtKB-KW"/>
</dbReference>
<accession>A0A0C3CV82</accession>
<dbReference type="PANTHER" id="PTHR23079:SF55">
    <property type="entry name" value="RNA-DIRECTED RNA POLYMERASE"/>
    <property type="match status" value="1"/>
</dbReference>
<sequence length="1189" mass="134801">MELFMRNIDWNIDKHAVIRQLANILHGPNFKDPSSALINFHVHLHPDRKHVRKHGGTGALTLPTVDIGTRFLDFYCSQPLTIGKKTISLSISKKPPRLDVVESIQLQPYIDPAILEQREKRAAQLSAGSISIKTIQFGWECRDYVFSIECEKDCPGTSSGRADLLFNEERRELRVKFRYQEETYFIAMNYSHIDSITMNKYLEIEHAMVFTLNTPPSYERDRASTRQRLSFLPIPDHERVAPYASLALRLVCKSAGDLGEFRKLSIAAQLHNRIFEHEYPVVRRNLFSQPALETLQLYLRRLNWCIAFQIESLVRSMVVDVTEILRLIPEIVRIIDLKGRSLAAKVLKTFSSRARSMWSEDEVEQTTQTVLQCFLDAEKEVLKYTTIQTVKPNEGSLCDTYHVIITPITMKLDGPSPDRSNRVIRAYETRHQESFLRVSFLDESKLHYRFDREVDGPEFIHTRVGPFLLDGLTIAGRKFDFLAYSQSALKEHSVWFVKPFRDRNKGYVDAKSIIESIGTFDNLQFDPKLIYCPARYAARLSQAFTATDSVEVEVEEIFQIEDIHTMDRKYQFTDGVGTLSKDLAREIWAQLKATKRQGRATSKGSPSAYQIRFMGSKGMLSVDHKLRGNAICLRPSMIKFEAPRSTNIEIARAFDRPGLYYLNRPLIMLLEGLGIPFDVFKSYQDMAVHETRIAALSLSRAAALFEGHGLGASYRLPSVMRSLEKLSIGSLSGNQFYEKMLEYAVNHILRLLKNNARIPVPGAWTLVGVADVNRYLNPGEIFACIKPVNGRTRYLEGRILISRSPTIHPGDVMVVNAIGRPPPGSCFDIEPLPNTVVFSVLGNRPVPSCLGGGDLDGDVYNLIPLGDLPEFEPKTLSPPANYDPAPKKLLDRPSTMADVAEFVMEYINSDVVPIIATNWLIIADREGIFADDCMKLANLHSNAVDYPKSGQPVALNSIPGLKSRVKPDWNAPETVDISSGNFYESTRAIGRLFRAIDLPIEQRRSERHPYKKRAQVQDRNQLESLEDALLNFNLADAREDYLFSVVEVHVQEFIDTNWTRDEDEVASVSQLFTRYASELHGICASSSLSHTRSALISEEEAIIGTIAQKSSQPRKRKDMMAKLREATDVLVRGIKEQLGEGAYLERAWMAWELSITQTQRKEFGAQSFGWIALGAIFDAIRELRESDDN</sequence>
<evidence type="ECO:0000256" key="1">
    <source>
        <dbReference type="RuleBase" id="RU363098"/>
    </source>
</evidence>
<dbReference type="GO" id="GO:0030422">
    <property type="term" value="P:siRNA processing"/>
    <property type="evidence" value="ECO:0007669"/>
    <property type="project" value="TreeGrafter"/>
</dbReference>
<evidence type="ECO:0000313" key="3">
    <source>
        <dbReference type="EMBL" id="KIM48044.1"/>
    </source>
</evidence>
<dbReference type="GO" id="GO:0031380">
    <property type="term" value="C:nuclear RNA-directed RNA polymerase complex"/>
    <property type="evidence" value="ECO:0007669"/>
    <property type="project" value="TreeGrafter"/>
</dbReference>
<dbReference type="STRING" id="686832.A0A0C3CV82"/>
<evidence type="ECO:0000259" key="2">
    <source>
        <dbReference type="Pfam" id="PF05183"/>
    </source>
</evidence>
<dbReference type="Proteomes" id="UP000053424">
    <property type="component" value="Unassembled WGS sequence"/>
</dbReference>
<protein>
    <recommendedName>
        <fullName evidence="1">RNA-dependent RNA polymerase</fullName>
        <ecNumber evidence="1">2.7.7.48</ecNumber>
    </recommendedName>
</protein>
<comment type="catalytic activity">
    <reaction evidence="1">
        <text>RNA(n) + a ribonucleoside 5'-triphosphate = RNA(n+1) + diphosphate</text>
        <dbReference type="Rhea" id="RHEA:21248"/>
        <dbReference type="Rhea" id="RHEA-COMP:14527"/>
        <dbReference type="Rhea" id="RHEA-COMP:17342"/>
        <dbReference type="ChEBI" id="CHEBI:33019"/>
        <dbReference type="ChEBI" id="CHEBI:61557"/>
        <dbReference type="ChEBI" id="CHEBI:140395"/>
        <dbReference type="EC" id="2.7.7.48"/>
    </reaction>
</comment>
<dbReference type="OrthoDB" id="6513042at2759"/>
<gene>
    <name evidence="3" type="ORF">M413DRAFT_22601</name>
</gene>
<dbReference type="Pfam" id="PF05183">
    <property type="entry name" value="RdRP"/>
    <property type="match status" value="1"/>
</dbReference>
<dbReference type="AlphaFoldDB" id="A0A0C3CV82"/>
<dbReference type="HOGENOM" id="CLU_001366_2_1_1"/>
<keyword evidence="1" id="KW-0694">RNA-binding</keyword>
<comment type="similarity">
    <text evidence="1">Belongs to the RdRP family.</text>
</comment>
<proteinExistence type="inferred from homology"/>
<dbReference type="GO" id="GO:0003723">
    <property type="term" value="F:RNA binding"/>
    <property type="evidence" value="ECO:0007669"/>
    <property type="project" value="UniProtKB-KW"/>
</dbReference>
<dbReference type="EMBL" id="KN831769">
    <property type="protein sequence ID" value="KIM48044.1"/>
    <property type="molecule type" value="Genomic_DNA"/>
</dbReference>
<dbReference type="PANTHER" id="PTHR23079">
    <property type="entry name" value="RNA-DEPENDENT RNA POLYMERASE"/>
    <property type="match status" value="1"/>
</dbReference>
<name>A0A0C3CV82_HEBCY</name>
<keyword evidence="1" id="KW-0548">Nucleotidyltransferase</keyword>
<keyword evidence="1" id="KW-0696">RNA-directed RNA polymerase</keyword>
<keyword evidence="4" id="KW-1185">Reference proteome</keyword>
<reference evidence="4" key="2">
    <citation type="submission" date="2015-01" db="EMBL/GenBank/DDBJ databases">
        <title>Evolutionary Origins and Diversification of the Mycorrhizal Mutualists.</title>
        <authorList>
            <consortium name="DOE Joint Genome Institute"/>
            <consortium name="Mycorrhizal Genomics Consortium"/>
            <person name="Kohler A."/>
            <person name="Kuo A."/>
            <person name="Nagy L.G."/>
            <person name="Floudas D."/>
            <person name="Copeland A."/>
            <person name="Barry K.W."/>
            <person name="Cichocki N."/>
            <person name="Veneault-Fourrey C."/>
            <person name="LaButti K."/>
            <person name="Lindquist E.A."/>
            <person name="Lipzen A."/>
            <person name="Lundell T."/>
            <person name="Morin E."/>
            <person name="Murat C."/>
            <person name="Riley R."/>
            <person name="Ohm R."/>
            <person name="Sun H."/>
            <person name="Tunlid A."/>
            <person name="Henrissat B."/>
            <person name="Grigoriev I.V."/>
            <person name="Hibbett D.S."/>
            <person name="Martin F."/>
        </authorList>
    </citation>
    <scope>NUCLEOTIDE SEQUENCE [LARGE SCALE GENOMIC DNA]</scope>
    <source>
        <strain evidence="4">h7</strain>
    </source>
</reference>
<dbReference type="InterPro" id="IPR057596">
    <property type="entry name" value="RDRP_core"/>
</dbReference>
<evidence type="ECO:0000313" key="4">
    <source>
        <dbReference type="Proteomes" id="UP000053424"/>
    </source>
</evidence>
<keyword evidence="1" id="KW-0808">Transferase</keyword>
<feature type="domain" description="RDRP core" evidence="2">
    <location>
        <begin position="405"/>
        <end position="996"/>
    </location>
</feature>
<organism evidence="3 4">
    <name type="scientific">Hebeloma cylindrosporum</name>
    <dbReference type="NCBI Taxonomy" id="76867"/>
    <lineage>
        <taxon>Eukaryota</taxon>
        <taxon>Fungi</taxon>
        <taxon>Dikarya</taxon>
        <taxon>Basidiomycota</taxon>
        <taxon>Agaricomycotina</taxon>
        <taxon>Agaricomycetes</taxon>
        <taxon>Agaricomycetidae</taxon>
        <taxon>Agaricales</taxon>
        <taxon>Agaricineae</taxon>
        <taxon>Hymenogastraceae</taxon>
        <taxon>Hebeloma</taxon>
    </lineage>
</organism>
<reference evidence="3 4" key="1">
    <citation type="submission" date="2014-04" db="EMBL/GenBank/DDBJ databases">
        <authorList>
            <consortium name="DOE Joint Genome Institute"/>
            <person name="Kuo A."/>
            <person name="Gay G."/>
            <person name="Dore J."/>
            <person name="Kohler A."/>
            <person name="Nagy L.G."/>
            <person name="Floudas D."/>
            <person name="Copeland A."/>
            <person name="Barry K.W."/>
            <person name="Cichocki N."/>
            <person name="Veneault-Fourrey C."/>
            <person name="LaButti K."/>
            <person name="Lindquist E.A."/>
            <person name="Lipzen A."/>
            <person name="Lundell T."/>
            <person name="Morin E."/>
            <person name="Murat C."/>
            <person name="Sun H."/>
            <person name="Tunlid A."/>
            <person name="Henrissat B."/>
            <person name="Grigoriev I.V."/>
            <person name="Hibbett D.S."/>
            <person name="Martin F."/>
            <person name="Nordberg H.P."/>
            <person name="Cantor M.N."/>
            <person name="Hua S.X."/>
        </authorList>
    </citation>
    <scope>NUCLEOTIDE SEQUENCE [LARGE SCALE GENOMIC DNA]</scope>
    <source>
        <strain evidence="4">h7</strain>
    </source>
</reference>
<dbReference type="EC" id="2.7.7.48" evidence="1"/>
<dbReference type="InterPro" id="IPR007855">
    <property type="entry name" value="RDRP"/>
</dbReference>